<keyword evidence="2" id="KW-1185">Reference proteome</keyword>
<dbReference type="SUPFAM" id="SSF52047">
    <property type="entry name" value="RNI-like"/>
    <property type="match status" value="1"/>
</dbReference>
<reference evidence="1 2" key="1">
    <citation type="submission" date="2020-11" db="EMBL/GenBank/DDBJ databases">
        <title>Kefir isolates.</title>
        <authorList>
            <person name="Marcisauskas S."/>
            <person name="Kim Y."/>
            <person name="Blasche S."/>
        </authorList>
    </citation>
    <scope>NUCLEOTIDE SEQUENCE [LARGE SCALE GENOMIC DNA]</scope>
    <source>
        <strain evidence="1 2">KR</strain>
    </source>
</reference>
<dbReference type="Gene3D" id="3.80.10.10">
    <property type="entry name" value="Ribonuclease Inhibitor"/>
    <property type="match status" value="1"/>
</dbReference>
<proteinExistence type="predicted"/>
<dbReference type="InterPro" id="IPR032675">
    <property type="entry name" value="LRR_dom_sf"/>
</dbReference>
<evidence type="ECO:0000313" key="2">
    <source>
        <dbReference type="Proteomes" id="UP000777482"/>
    </source>
</evidence>
<protein>
    <recommendedName>
        <fullName evidence="3">F-box domain-containing protein</fullName>
    </recommendedName>
</protein>
<dbReference type="OrthoDB" id="2524204at2759"/>
<comment type="caution">
    <text evidence="1">The sequence shown here is derived from an EMBL/GenBank/DDBJ whole genome shotgun (WGS) entry which is preliminary data.</text>
</comment>
<accession>A0A9P6VV87</accession>
<dbReference type="AlphaFoldDB" id="A0A9P6VV87"/>
<sequence length="469" mass="52613">MSPPRRRRTSSQPSPPAVRLCQRQTSPLLDLPDELLTLVLAELAPVEAIDANLCHRLRPFARARILSQINLHSETDLWDLEHLLRKSPGSGNHVRELAILFECSGSARCVRLIKSLPGLTKLVLCQLESDTLAALLLEPDARDYLGNLRALHLFARADDRVLQNPRISVWGDYLASWPALEELFLFAAPGMQIVPTPKSRLMPFWTLKRLHLSLTAFDTLDVLDFDRVFPALEDLVIEETKEPNRFRPILLKISPTSLRRLDLRPAEKKSDRLLGGISMIDDLLPRFTRLETMYFRPSLYNPASLVHVLPQLVHLRHVEFDFGTRVTSEILNVVIELPALRSLVFDHTQAAWGCRVGAKGSPADSSHSSYHMWPGWIPARWDHPTSDLTKTVTRARERGVHCTGTAVEALVPRTLLGVALAIILKEICAYGPDSSPIRARGADDTEGFVASAFLRDFGLILYAWNASNP</sequence>
<gene>
    <name evidence="1" type="ORF">C6P46_001513</name>
</gene>
<evidence type="ECO:0000313" key="1">
    <source>
        <dbReference type="EMBL" id="KAG0654725.1"/>
    </source>
</evidence>
<organism evidence="1 2">
    <name type="scientific">Rhodotorula mucilaginosa</name>
    <name type="common">Yeast</name>
    <name type="synonym">Rhodotorula rubra</name>
    <dbReference type="NCBI Taxonomy" id="5537"/>
    <lineage>
        <taxon>Eukaryota</taxon>
        <taxon>Fungi</taxon>
        <taxon>Dikarya</taxon>
        <taxon>Basidiomycota</taxon>
        <taxon>Pucciniomycotina</taxon>
        <taxon>Microbotryomycetes</taxon>
        <taxon>Sporidiobolales</taxon>
        <taxon>Sporidiobolaceae</taxon>
        <taxon>Rhodotorula</taxon>
    </lineage>
</organism>
<dbReference type="EMBL" id="PUHQ01000140">
    <property type="protein sequence ID" value="KAG0654725.1"/>
    <property type="molecule type" value="Genomic_DNA"/>
</dbReference>
<dbReference type="Proteomes" id="UP000777482">
    <property type="component" value="Unassembled WGS sequence"/>
</dbReference>
<evidence type="ECO:0008006" key="3">
    <source>
        <dbReference type="Google" id="ProtNLM"/>
    </source>
</evidence>
<name>A0A9P6VV87_RHOMI</name>